<dbReference type="GO" id="GO:0008270">
    <property type="term" value="F:zinc ion binding"/>
    <property type="evidence" value="ECO:0007669"/>
    <property type="project" value="UniProtKB-KW"/>
</dbReference>
<evidence type="ECO:0000259" key="6">
    <source>
        <dbReference type="PROSITE" id="PS50089"/>
    </source>
</evidence>
<organism evidence="7 8">
    <name type="scientific">Polyplosphaeria fusca</name>
    <dbReference type="NCBI Taxonomy" id="682080"/>
    <lineage>
        <taxon>Eukaryota</taxon>
        <taxon>Fungi</taxon>
        <taxon>Dikarya</taxon>
        <taxon>Ascomycota</taxon>
        <taxon>Pezizomycotina</taxon>
        <taxon>Dothideomycetes</taxon>
        <taxon>Pleosporomycetidae</taxon>
        <taxon>Pleosporales</taxon>
        <taxon>Tetraplosphaeriaceae</taxon>
        <taxon>Polyplosphaeria</taxon>
    </lineage>
</organism>
<dbReference type="InterPro" id="IPR013083">
    <property type="entry name" value="Znf_RING/FYVE/PHD"/>
</dbReference>
<keyword evidence="2 4" id="KW-0863">Zinc-finger</keyword>
<name>A0A9P4QYJ2_9PLEO</name>
<proteinExistence type="predicted"/>
<dbReference type="EMBL" id="ML996143">
    <property type="protein sequence ID" value="KAF2734810.1"/>
    <property type="molecule type" value="Genomic_DNA"/>
</dbReference>
<accession>A0A9P4QYJ2</accession>
<dbReference type="Gene3D" id="3.30.40.10">
    <property type="entry name" value="Zinc/RING finger domain, C3HC4 (zinc finger)"/>
    <property type="match status" value="1"/>
</dbReference>
<feature type="domain" description="RING-type" evidence="6">
    <location>
        <begin position="339"/>
        <end position="394"/>
    </location>
</feature>
<gene>
    <name evidence="7" type="ORF">EJ04DRAFT_523365</name>
</gene>
<sequence>MALRQPATNLFTGPTRKILPLCGDNGPAIRRLCSNHPHKSLKEDIDRALSMGKDRYAENYTRLLQVHCAVQLLEFFHFRQPILEPACSKNALELELKTMFWLIQYAMDKVQMGDWYLNSTDPDEDYVFFGKENDPEWNERLFLKNARKLIHQSLETRKTVTDVLKEVWLLRIGALARSGEFNNFEYCGPVMTGYWYRLTPNERADFLSRLEINDAAVERWQQEISALQVEAPSTRRTKEYRDAFRAHMDQSRIADIVRIIGGHEFSGKLMIDAHPRLPAEHFGNLGLEIHHLDVQFQQHYAQDAFARVARKDLKRIYATQPERWVKVVQHASEIADVDCPVCYWPLTIKGPNATTEELEMRPAKTICSHYLCMKCITTWIASDNESSKSCPFCRHNLRPAEENDLWKVFWDRYRSAKGLMPEQFASVTSQAFNDYLQNFSADLVGNRQSMHDFADTNIDDLRRYIFAWPEDIVVQMKGEVERETASPNQENNWEEMHKALHRIHGEAMLEVVRLGCERFMAYCNGNQQDYRRIVALQLQLHAGASALAMRRELWNWWTGPYAHGIESESEPDDSLDPNFEVSEDSVDSEQLIPEDGCQVAAKHQAELDKIPKDETYDDSKYDTDAADGEQSEDAHEDFLVKWQAGFYHRQRDAIQGILDAWAKAVAEKKSKAIAEMQALVAAQMEAQAVARKGAQAVAEKEAQAIAEMEVQAIAELEVQAEQPARKKPRSGREGGSGNGRETG</sequence>
<dbReference type="OrthoDB" id="1630758at2759"/>
<feature type="region of interest" description="Disordered" evidence="5">
    <location>
        <begin position="608"/>
        <end position="632"/>
    </location>
</feature>
<dbReference type="SUPFAM" id="SSF57850">
    <property type="entry name" value="RING/U-box"/>
    <property type="match status" value="1"/>
</dbReference>
<evidence type="ECO:0000313" key="8">
    <source>
        <dbReference type="Proteomes" id="UP000799444"/>
    </source>
</evidence>
<evidence type="ECO:0000256" key="5">
    <source>
        <dbReference type="SAM" id="MobiDB-lite"/>
    </source>
</evidence>
<keyword evidence="3" id="KW-0862">Zinc</keyword>
<dbReference type="AlphaFoldDB" id="A0A9P4QYJ2"/>
<evidence type="ECO:0000256" key="1">
    <source>
        <dbReference type="ARBA" id="ARBA00022723"/>
    </source>
</evidence>
<keyword evidence="8" id="KW-1185">Reference proteome</keyword>
<dbReference type="Proteomes" id="UP000799444">
    <property type="component" value="Unassembled WGS sequence"/>
</dbReference>
<comment type="caution">
    <text evidence="7">The sequence shown here is derived from an EMBL/GenBank/DDBJ whole genome shotgun (WGS) entry which is preliminary data.</text>
</comment>
<keyword evidence="1" id="KW-0479">Metal-binding</keyword>
<reference evidence="7" key="1">
    <citation type="journal article" date="2020" name="Stud. Mycol.">
        <title>101 Dothideomycetes genomes: a test case for predicting lifestyles and emergence of pathogens.</title>
        <authorList>
            <person name="Haridas S."/>
            <person name="Albert R."/>
            <person name="Binder M."/>
            <person name="Bloem J."/>
            <person name="Labutti K."/>
            <person name="Salamov A."/>
            <person name="Andreopoulos B."/>
            <person name="Baker S."/>
            <person name="Barry K."/>
            <person name="Bills G."/>
            <person name="Bluhm B."/>
            <person name="Cannon C."/>
            <person name="Castanera R."/>
            <person name="Culley D."/>
            <person name="Daum C."/>
            <person name="Ezra D."/>
            <person name="Gonzalez J."/>
            <person name="Henrissat B."/>
            <person name="Kuo A."/>
            <person name="Liang C."/>
            <person name="Lipzen A."/>
            <person name="Lutzoni F."/>
            <person name="Magnuson J."/>
            <person name="Mondo S."/>
            <person name="Nolan M."/>
            <person name="Ohm R."/>
            <person name="Pangilinan J."/>
            <person name="Park H.-J."/>
            <person name="Ramirez L."/>
            <person name="Alfaro M."/>
            <person name="Sun H."/>
            <person name="Tritt A."/>
            <person name="Yoshinaga Y."/>
            <person name="Zwiers L.-H."/>
            <person name="Turgeon B."/>
            <person name="Goodwin S."/>
            <person name="Spatafora J."/>
            <person name="Crous P."/>
            <person name="Grigoriev I."/>
        </authorList>
    </citation>
    <scope>NUCLEOTIDE SEQUENCE</scope>
    <source>
        <strain evidence="7">CBS 125425</strain>
    </source>
</reference>
<dbReference type="InterPro" id="IPR017907">
    <property type="entry name" value="Znf_RING_CS"/>
</dbReference>
<feature type="compositionally biased region" description="Basic and acidic residues" evidence="5">
    <location>
        <begin position="608"/>
        <end position="623"/>
    </location>
</feature>
<dbReference type="PROSITE" id="PS50089">
    <property type="entry name" value="ZF_RING_2"/>
    <property type="match status" value="1"/>
</dbReference>
<dbReference type="InterPro" id="IPR001841">
    <property type="entry name" value="Znf_RING"/>
</dbReference>
<evidence type="ECO:0000313" key="7">
    <source>
        <dbReference type="EMBL" id="KAF2734810.1"/>
    </source>
</evidence>
<evidence type="ECO:0000256" key="4">
    <source>
        <dbReference type="PROSITE-ProRule" id="PRU00175"/>
    </source>
</evidence>
<feature type="region of interest" description="Disordered" evidence="5">
    <location>
        <begin position="718"/>
        <end position="743"/>
    </location>
</feature>
<evidence type="ECO:0000256" key="3">
    <source>
        <dbReference type="ARBA" id="ARBA00022833"/>
    </source>
</evidence>
<protein>
    <recommendedName>
        <fullName evidence="6">RING-type domain-containing protein</fullName>
    </recommendedName>
</protein>
<dbReference type="PROSITE" id="PS00518">
    <property type="entry name" value="ZF_RING_1"/>
    <property type="match status" value="1"/>
</dbReference>
<evidence type="ECO:0000256" key="2">
    <source>
        <dbReference type="ARBA" id="ARBA00022771"/>
    </source>
</evidence>
<feature type="compositionally biased region" description="Gly residues" evidence="5">
    <location>
        <begin position="733"/>
        <end position="743"/>
    </location>
</feature>